<keyword evidence="2" id="KW-0677">Repeat</keyword>
<dbReference type="AlphaFoldDB" id="A0A8J5HMS9"/>
<dbReference type="PANTHER" id="PTHR47941">
    <property type="entry name" value="PENTATRICOPEPTIDE REPEAT-CONTAINING PROTEIN 3, MITOCHONDRIAL"/>
    <property type="match status" value="1"/>
</dbReference>
<feature type="repeat" description="PPR" evidence="3">
    <location>
        <begin position="564"/>
        <end position="598"/>
    </location>
</feature>
<evidence type="ECO:0000256" key="1">
    <source>
        <dbReference type="ARBA" id="ARBA00007626"/>
    </source>
</evidence>
<proteinExistence type="inferred from homology"/>
<protein>
    <recommendedName>
        <fullName evidence="6">Pentatricopeptide repeat-containing protein</fullName>
    </recommendedName>
</protein>
<organism evidence="4 5">
    <name type="scientific">Zingiber officinale</name>
    <name type="common">Ginger</name>
    <name type="synonym">Amomum zingiber</name>
    <dbReference type="NCBI Taxonomy" id="94328"/>
    <lineage>
        <taxon>Eukaryota</taxon>
        <taxon>Viridiplantae</taxon>
        <taxon>Streptophyta</taxon>
        <taxon>Embryophyta</taxon>
        <taxon>Tracheophyta</taxon>
        <taxon>Spermatophyta</taxon>
        <taxon>Magnoliopsida</taxon>
        <taxon>Liliopsida</taxon>
        <taxon>Zingiberales</taxon>
        <taxon>Zingiberaceae</taxon>
        <taxon>Zingiber</taxon>
    </lineage>
</organism>
<gene>
    <name evidence="4" type="ORF">ZIOFF_009330</name>
</gene>
<evidence type="ECO:0000256" key="3">
    <source>
        <dbReference type="PROSITE-ProRule" id="PRU00708"/>
    </source>
</evidence>
<reference evidence="4 5" key="1">
    <citation type="submission" date="2020-08" db="EMBL/GenBank/DDBJ databases">
        <title>Plant Genome Project.</title>
        <authorList>
            <person name="Zhang R.-G."/>
        </authorList>
    </citation>
    <scope>NUCLEOTIDE SEQUENCE [LARGE SCALE GENOMIC DNA]</scope>
    <source>
        <tissue evidence="4">Rhizome</tissue>
    </source>
</reference>
<accession>A0A8J5HMS9</accession>
<dbReference type="SUPFAM" id="SSF81901">
    <property type="entry name" value="HCP-like"/>
    <property type="match status" value="1"/>
</dbReference>
<name>A0A8J5HMS9_ZINOF</name>
<evidence type="ECO:0000313" key="5">
    <source>
        <dbReference type="Proteomes" id="UP000734854"/>
    </source>
</evidence>
<feature type="repeat" description="PPR" evidence="3">
    <location>
        <begin position="454"/>
        <end position="488"/>
    </location>
</feature>
<comment type="similarity">
    <text evidence="1">Belongs to the PPR family. P subfamily.</text>
</comment>
<dbReference type="PROSITE" id="PS51375">
    <property type="entry name" value="PPR"/>
    <property type="match status" value="8"/>
</dbReference>
<feature type="repeat" description="PPR" evidence="3">
    <location>
        <begin position="529"/>
        <end position="563"/>
    </location>
</feature>
<dbReference type="InterPro" id="IPR011990">
    <property type="entry name" value="TPR-like_helical_dom_sf"/>
</dbReference>
<dbReference type="EMBL" id="JACMSC010000003">
    <property type="protein sequence ID" value="KAG6527235.1"/>
    <property type="molecule type" value="Genomic_DNA"/>
</dbReference>
<dbReference type="Pfam" id="PF13041">
    <property type="entry name" value="PPR_2"/>
    <property type="match status" value="4"/>
</dbReference>
<feature type="repeat" description="PPR" evidence="3">
    <location>
        <begin position="634"/>
        <end position="668"/>
    </location>
</feature>
<evidence type="ECO:0008006" key="6">
    <source>
        <dbReference type="Google" id="ProtNLM"/>
    </source>
</evidence>
<sequence>MCVFHAHALRGDNCQSKEYKKEYKRLAPPQRRLVHKPLQVKHLWSLSHIQIPTDRPCVHVDGRPGRNLGGVNVACDRENNDIETLDENSELGVVVLREEGSDARYLSTRSDVQHLLTEKPSHNASLRELNYQLRSLLGSASPGLLSAALSFLRGMLSADSTSLPYAATRSIVFSGLAKRSQPLDEESLSLLVEMAKMGYFPPDAFLLPSPCFPSSLPENARPQFCILVSSNARFPLISETSDSETVKGLFSRRTGAAGAWHFFHAVKDAGGSIEAPVCNALLTGLAAIRDFTRMNLLFSEMKVLGVRPIVVTFGTLINHLCKSHRLNDALNMLDAMSSPDSGVSTSTIIFNTLIDELCKAGRIQDGLSLLDKMKSSHVCDPDSATYNSLIDAFCKAAEFDMAHKLLTKMEKERVAVDVVTLNAFGNGMCRHGMIGSALDFFRKKKVEWPEVKVHSLTYNILISASLHSNNVGRATALFDEMIKKGVSSDSMTYCTHLWVDSSCGFCKKKRLDKAFEIHDEMCKVGLRPDIFTYTTLIDAFCKASDFSKADKFLAKMVDDGCKPNVVTYGAMINGLCKAGDLDQAMKIFRSMDVSVVLANVVIYTILIDSYCKNKKVDVATNLFDEMQKQDILPNVKTYTSIFKGFKDHNMFDKAFELMDKMNSQGCKSKYVTMNVLTGWLTAIGETERLRLFVQWMTVSDIDLVNPDV</sequence>
<feature type="repeat" description="PPR" evidence="3">
    <location>
        <begin position="346"/>
        <end position="380"/>
    </location>
</feature>
<dbReference type="Pfam" id="PF01535">
    <property type="entry name" value="PPR"/>
    <property type="match status" value="2"/>
</dbReference>
<dbReference type="Proteomes" id="UP000734854">
    <property type="component" value="Unassembled WGS sequence"/>
</dbReference>
<dbReference type="Pfam" id="PF12854">
    <property type="entry name" value="PPR_1"/>
    <property type="match status" value="1"/>
</dbReference>
<feature type="repeat" description="PPR" evidence="3">
    <location>
        <begin position="382"/>
        <end position="416"/>
    </location>
</feature>
<dbReference type="InterPro" id="IPR002885">
    <property type="entry name" value="PPR_rpt"/>
</dbReference>
<dbReference type="NCBIfam" id="TIGR00756">
    <property type="entry name" value="PPR"/>
    <property type="match status" value="9"/>
</dbReference>
<feature type="repeat" description="PPR" evidence="3">
    <location>
        <begin position="599"/>
        <end position="633"/>
    </location>
</feature>
<comment type="caution">
    <text evidence="4">The sequence shown here is derived from an EMBL/GenBank/DDBJ whole genome shotgun (WGS) entry which is preliminary data.</text>
</comment>
<evidence type="ECO:0000313" key="4">
    <source>
        <dbReference type="EMBL" id="KAG6527235.1"/>
    </source>
</evidence>
<dbReference type="Gene3D" id="1.25.40.10">
    <property type="entry name" value="Tetratricopeptide repeat domain"/>
    <property type="match status" value="4"/>
</dbReference>
<evidence type="ECO:0000256" key="2">
    <source>
        <dbReference type="ARBA" id="ARBA00022737"/>
    </source>
</evidence>
<keyword evidence="5" id="KW-1185">Reference proteome</keyword>
<feature type="repeat" description="PPR" evidence="3">
    <location>
        <begin position="494"/>
        <end position="528"/>
    </location>
</feature>